<dbReference type="EMBL" id="VEVO01000006">
    <property type="protein sequence ID" value="KAF0041400.1"/>
    <property type="molecule type" value="Genomic_DNA"/>
</dbReference>
<evidence type="ECO:0000313" key="3">
    <source>
        <dbReference type="Proteomes" id="UP000438429"/>
    </source>
</evidence>
<sequence length="95" mass="10964">MIKDSLTLINVIQDNFMIKTIIKKKHKSLSVPNENPYGMTLAADLEETAAMQLLQQSRIDIWVDLRTTKFPNQEGKHQEGHNQSVNGEEKQLLWM</sequence>
<evidence type="ECO:0000313" key="2">
    <source>
        <dbReference type="EMBL" id="KAF0041400.1"/>
    </source>
</evidence>
<comment type="caution">
    <text evidence="2">The sequence shown here is derived from an EMBL/GenBank/DDBJ whole genome shotgun (WGS) entry which is preliminary data.</text>
</comment>
<feature type="region of interest" description="Disordered" evidence="1">
    <location>
        <begin position="72"/>
        <end position="95"/>
    </location>
</feature>
<reference evidence="2 3" key="1">
    <citation type="submission" date="2019-06" db="EMBL/GenBank/DDBJ databases">
        <title>Draft genomes of female and male turbot (Scophthalmus maximus).</title>
        <authorList>
            <person name="Xu H."/>
            <person name="Xu X.-W."/>
            <person name="Shao C."/>
            <person name="Chen S."/>
        </authorList>
    </citation>
    <scope>NUCLEOTIDE SEQUENCE [LARGE SCALE GENOMIC DNA]</scope>
    <source>
        <strain evidence="2">Ysfricsl-2016a</strain>
        <tissue evidence="2">Blood</tissue>
    </source>
</reference>
<proteinExistence type="predicted"/>
<evidence type="ECO:0000256" key="1">
    <source>
        <dbReference type="SAM" id="MobiDB-lite"/>
    </source>
</evidence>
<name>A0A6A4TC60_SCOMX</name>
<dbReference type="AlphaFoldDB" id="A0A6A4TC60"/>
<protein>
    <submittedName>
        <fullName evidence="2">Uncharacterized protein</fullName>
    </submittedName>
</protein>
<gene>
    <name evidence="2" type="ORF">F2P81_007298</name>
</gene>
<organism evidence="2 3">
    <name type="scientific">Scophthalmus maximus</name>
    <name type="common">Turbot</name>
    <name type="synonym">Psetta maxima</name>
    <dbReference type="NCBI Taxonomy" id="52904"/>
    <lineage>
        <taxon>Eukaryota</taxon>
        <taxon>Metazoa</taxon>
        <taxon>Chordata</taxon>
        <taxon>Craniata</taxon>
        <taxon>Vertebrata</taxon>
        <taxon>Euteleostomi</taxon>
        <taxon>Actinopterygii</taxon>
        <taxon>Neopterygii</taxon>
        <taxon>Teleostei</taxon>
        <taxon>Neoteleostei</taxon>
        <taxon>Acanthomorphata</taxon>
        <taxon>Carangaria</taxon>
        <taxon>Pleuronectiformes</taxon>
        <taxon>Pleuronectoidei</taxon>
        <taxon>Scophthalmidae</taxon>
        <taxon>Scophthalmus</taxon>
    </lineage>
</organism>
<dbReference type="Proteomes" id="UP000438429">
    <property type="component" value="Unassembled WGS sequence"/>
</dbReference>
<accession>A0A6A4TC60</accession>